<organism evidence="1 2">
    <name type="scientific">Thermoactinomyces daqus</name>
    <dbReference type="NCBI Taxonomy" id="1329516"/>
    <lineage>
        <taxon>Bacteria</taxon>
        <taxon>Bacillati</taxon>
        <taxon>Bacillota</taxon>
        <taxon>Bacilli</taxon>
        <taxon>Bacillales</taxon>
        <taxon>Thermoactinomycetaceae</taxon>
        <taxon>Thermoactinomyces</taxon>
    </lineage>
</organism>
<dbReference type="AlphaFoldDB" id="A0A7W1XC70"/>
<keyword evidence="2" id="KW-1185">Reference proteome</keyword>
<protein>
    <recommendedName>
        <fullName evidence="3">DUF488 domain-containing protein</fullName>
    </recommendedName>
</protein>
<dbReference type="EMBL" id="JACEIP010000025">
    <property type="protein sequence ID" value="MBA4543979.1"/>
    <property type="molecule type" value="Genomic_DNA"/>
</dbReference>
<dbReference type="Proteomes" id="UP000530514">
    <property type="component" value="Unassembled WGS sequence"/>
</dbReference>
<dbReference type="RefSeq" id="WP_052154145.1">
    <property type="nucleotide sequence ID" value="NZ_JACEIP010000025.1"/>
</dbReference>
<proteinExistence type="predicted"/>
<accession>A0A7W1XC70</accession>
<gene>
    <name evidence="1" type="ORF">H1164_13905</name>
</gene>
<evidence type="ECO:0008006" key="3">
    <source>
        <dbReference type="Google" id="ProtNLM"/>
    </source>
</evidence>
<comment type="caution">
    <text evidence="1">The sequence shown here is derived from an EMBL/GenBank/DDBJ whole genome shotgun (WGS) entry which is preliminary data.</text>
</comment>
<evidence type="ECO:0000313" key="2">
    <source>
        <dbReference type="Proteomes" id="UP000530514"/>
    </source>
</evidence>
<reference evidence="1 2" key="1">
    <citation type="submission" date="2020-07" db="EMBL/GenBank/DDBJ databases">
        <authorList>
            <person name="Feng H."/>
        </authorList>
    </citation>
    <scope>NUCLEOTIDE SEQUENCE [LARGE SCALE GENOMIC DNA]</scope>
    <source>
        <strain evidence="2">s-11</strain>
    </source>
</reference>
<evidence type="ECO:0000313" key="1">
    <source>
        <dbReference type="EMBL" id="MBA4543979.1"/>
    </source>
</evidence>
<sequence length="137" mass="15851">MYTSNFANVQKIIEAGLRPVAISIGLPKMYKGEHEFRLAPTWAMLKMPREEYDRLFLKKLASLDPVQLYQSLGEDAVLLCFEKHNDWCHRRLVAEWFESELGIVVPEFGFDRSETLPYCQCGTKKKDDDSDIQGSLF</sequence>
<name>A0A7W1XC70_9BACL</name>